<dbReference type="AlphaFoldDB" id="A0A8S2EYU0"/>
<accession>A0A8S2EYU0</accession>
<evidence type="ECO:0000313" key="3">
    <source>
        <dbReference type="EMBL" id="CAF4158063.1"/>
    </source>
</evidence>
<comment type="caution">
    <text evidence="2">The sequence shown here is derived from an EMBL/GenBank/DDBJ whole genome shotgun (WGS) entry which is preliminary data.</text>
</comment>
<gene>
    <name evidence="2" type="ORF">OVA965_LOCUS30621</name>
    <name evidence="3" type="ORF">TMI583_LOCUS31429</name>
</gene>
<name>A0A8S2EYU0_9BILA</name>
<dbReference type="EMBL" id="CAJOBA010044012">
    <property type="protein sequence ID" value="CAF4158063.1"/>
    <property type="molecule type" value="Genomic_DNA"/>
</dbReference>
<evidence type="ECO:0000256" key="1">
    <source>
        <dbReference type="SAM" id="MobiDB-lite"/>
    </source>
</evidence>
<proteinExistence type="predicted"/>
<sequence>MTSVQAAKTFKVPESTIRNHARNSQLKIGVSQKTLLSEEEEQYFVSLIKYAQYFGTKFTKSIVRKYAARYLQLLGYVQRVTNNSDNKKVHNSRMYVPGKKWLCNFLNRWKNELKCMSEKKLEKNRKTGFTGEVRVVETVIVPRGERHVYEDNGGTGKSFTTYLMCISASGDMLPPYIVYAAKNLCSSWCCGVKSYWYKIMSSYKKQGYNAIRKPDFPSLINHVYEQVCIKRQVVSSFARSGIWPFDNQAMKDKVAVEKRQKPVSLNVTTLSTCQDDVSTSSSNVNLNQNFAHLNSHIQQPSSSTIVSNSSIAVNHTNTNNKRKKNETKTKRAQTLTPGFITDSDEEAADQLNITDLNTNSKETSTKQYNQKLPYQIAWKLKK</sequence>
<reference evidence="2" key="1">
    <citation type="submission" date="2021-02" db="EMBL/GenBank/DDBJ databases">
        <authorList>
            <person name="Nowell W R."/>
        </authorList>
    </citation>
    <scope>NUCLEOTIDE SEQUENCE</scope>
</reference>
<feature type="region of interest" description="Disordered" evidence="1">
    <location>
        <begin position="314"/>
        <end position="336"/>
    </location>
</feature>
<protein>
    <submittedName>
        <fullName evidence="2">Uncharacterized protein</fullName>
    </submittedName>
</protein>
<dbReference type="EMBL" id="CAJNOK010022377">
    <property type="protein sequence ID" value="CAF1347118.1"/>
    <property type="molecule type" value="Genomic_DNA"/>
</dbReference>
<evidence type="ECO:0000313" key="4">
    <source>
        <dbReference type="Proteomes" id="UP000677228"/>
    </source>
</evidence>
<evidence type="ECO:0000313" key="2">
    <source>
        <dbReference type="EMBL" id="CAF1347118.1"/>
    </source>
</evidence>
<dbReference type="Proteomes" id="UP000677228">
    <property type="component" value="Unassembled WGS sequence"/>
</dbReference>
<organism evidence="2 4">
    <name type="scientific">Didymodactylos carnosus</name>
    <dbReference type="NCBI Taxonomy" id="1234261"/>
    <lineage>
        <taxon>Eukaryota</taxon>
        <taxon>Metazoa</taxon>
        <taxon>Spiralia</taxon>
        <taxon>Gnathifera</taxon>
        <taxon>Rotifera</taxon>
        <taxon>Eurotatoria</taxon>
        <taxon>Bdelloidea</taxon>
        <taxon>Philodinida</taxon>
        <taxon>Philodinidae</taxon>
        <taxon>Didymodactylos</taxon>
    </lineage>
</organism>
<dbReference type="Proteomes" id="UP000682733">
    <property type="component" value="Unassembled WGS sequence"/>
</dbReference>